<name>A0ABT1UGI2_9GAMM</name>
<dbReference type="PROSITE" id="PS51332">
    <property type="entry name" value="B12_BINDING"/>
    <property type="match status" value="1"/>
</dbReference>
<dbReference type="Gene3D" id="3.40.50.280">
    <property type="entry name" value="Cobalamin-binding domain"/>
    <property type="match status" value="1"/>
</dbReference>
<dbReference type="PANTHER" id="PTHR43409:SF16">
    <property type="entry name" value="SLR0320 PROTEIN"/>
    <property type="match status" value="1"/>
</dbReference>
<dbReference type="Pfam" id="PF02310">
    <property type="entry name" value="B12-binding"/>
    <property type="match status" value="1"/>
</dbReference>
<dbReference type="SMART" id="SM00729">
    <property type="entry name" value="Elp3"/>
    <property type="match status" value="1"/>
</dbReference>
<dbReference type="InterPro" id="IPR007197">
    <property type="entry name" value="rSAM"/>
</dbReference>
<sequence length="507" mass="56893">MSDIVITTLNARYIHSAFGLRYLYANMGELQRRTVLLEFGIQQRPLEIVEKLLARQPRIIGFGVYIWNVAEVGAIAAILKQVAPQIVLVVGGPEVSHPPDLPAWAELADYIVTGYGEVSFPDLCRQLLTGKEPPAKIIAGQTVALQNLASPYPYYSDTDIRQRIVYVEASRGCPFKCEFCLSSLDLTAKPFALEAFLTSMAELHRRGARNFKFIDRTFNLKTDTSVAILEFFLERLSSDLYLHFEVIPDNLPERLQAAIVRFPPGVLQFEIGVQSFDPAVQQLISRRQDNEKTKANLAWLRQHSHAHIHADLIAGLPGDTLANFGNSFDALVALQPQEIQVGILKRLRGAPINRHTRAFDLRYDPNPPYALLSSSTFSFAEMQRIGRFARFWDLVGNSGRFAHTLPLILGDRPFARFMQFSEYLYALSGSTWQIALKRLFELTYQVMIGPMQLDRTSALACLYEDFRLNGEKGVPNFLAAATAPSTAKAVAANKRQKQSVHVEYGGR</sequence>
<evidence type="ECO:0000256" key="5">
    <source>
        <dbReference type="ARBA" id="ARBA00023014"/>
    </source>
</evidence>
<dbReference type="Pfam" id="PF04055">
    <property type="entry name" value="Radical_SAM"/>
    <property type="match status" value="1"/>
</dbReference>
<dbReference type="PANTHER" id="PTHR43409">
    <property type="entry name" value="ANAEROBIC MAGNESIUM-PROTOPORPHYRIN IX MONOMETHYL ESTER CYCLASE-RELATED"/>
    <property type="match status" value="1"/>
</dbReference>
<evidence type="ECO:0000313" key="8">
    <source>
        <dbReference type="EMBL" id="MCQ8180814.1"/>
    </source>
</evidence>
<evidence type="ECO:0000313" key="9">
    <source>
        <dbReference type="Proteomes" id="UP001524569"/>
    </source>
</evidence>
<evidence type="ECO:0000256" key="3">
    <source>
        <dbReference type="ARBA" id="ARBA00022723"/>
    </source>
</evidence>
<dbReference type="SUPFAM" id="SSF102114">
    <property type="entry name" value="Radical SAM enzymes"/>
    <property type="match status" value="1"/>
</dbReference>
<dbReference type="Proteomes" id="UP001524569">
    <property type="component" value="Unassembled WGS sequence"/>
</dbReference>
<evidence type="ECO:0000259" key="7">
    <source>
        <dbReference type="PROSITE" id="PS51918"/>
    </source>
</evidence>
<reference evidence="8 9" key="1">
    <citation type="submission" date="2022-07" db="EMBL/GenBank/DDBJ databases">
        <title>Methylomonas rivi sp. nov., Methylomonas rosea sp. nov., Methylomonas aureus sp. nov. and Methylomonas subterranea sp. nov., four novel methanotrophs isolated from a freshwater creek and the deep terrestrial subsurface.</title>
        <authorList>
            <person name="Abin C."/>
            <person name="Sankaranarayanan K."/>
            <person name="Garner C."/>
            <person name="Sindelar R."/>
            <person name="Kotary K."/>
            <person name="Garner R."/>
            <person name="Barclay S."/>
            <person name="Lawson P."/>
            <person name="Krumholz L."/>
        </authorList>
    </citation>
    <scope>NUCLEOTIDE SEQUENCE [LARGE SCALE GENOMIC DNA]</scope>
    <source>
        <strain evidence="8 9">SURF-1</strain>
    </source>
</reference>
<protein>
    <submittedName>
        <fullName evidence="8">B12-binding domain-containing radical SAM protein</fullName>
    </submittedName>
</protein>
<dbReference type="PROSITE" id="PS51918">
    <property type="entry name" value="RADICAL_SAM"/>
    <property type="match status" value="1"/>
</dbReference>
<comment type="caution">
    <text evidence="8">The sequence shown here is derived from an EMBL/GenBank/DDBJ whole genome shotgun (WGS) entry which is preliminary data.</text>
</comment>
<evidence type="ECO:0000256" key="2">
    <source>
        <dbReference type="ARBA" id="ARBA00022691"/>
    </source>
</evidence>
<evidence type="ECO:0000256" key="1">
    <source>
        <dbReference type="ARBA" id="ARBA00001966"/>
    </source>
</evidence>
<accession>A0ABT1UGI2</accession>
<dbReference type="SUPFAM" id="SSF52242">
    <property type="entry name" value="Cobalamin (vitamin B12)-binding domain"/>
    <property type="match status" value="1"/>
</dbReference>
<dbReference type="InterPro" id="IPR006158">
    <property type="entry name" value="Cobalamin-bd"/>
</dbReference>
<keyword evidence="2" id="KW-0949">S-adenosyl-L-methionine</keyword>
<dbReference type="SFLD" id="SFLDG01082">
    <property type="entry name" value="B12-binding_domain_containing"/>
    <property type="match status" value="1"/>
</dbReference>
<dbReference type="InterPro" id="IPR036724">
    <property type="entry name" value="Cobalamin-bd_sf"/>
</dbReference>
<feature type="domain" description="B12-binding" evidence="6">
    <location>
        <begin position="2"/>
        <end position="134"/>
    </location>
</feature>
<dbReference type="InterPro" id="IPR023404">
    <property type="entry name" value="rSAM_horseshoe"/>
</dbReference>
<evidence type="ECO:0000256" key="4">
    <source>
        <dbReference type="ARBA" id="ARBA00023004"/>
    </source>
</evidence>
<dbReference type="InterPro" id="IPR006638">
    <property type="entry name" value="Elp3/MiaA/NifB-like_rSAM"/>
</dbReference>
<keyword evidence="4" id="KW-0408">Iron</keyword>
<dbReference type="SFLD" id="SFLDS00029">
    <property type="entry name" value="Radical_SAM"/>
    <property type="match status" value="1"/>
</dbReference>
<dbReference type="EMBL" id="JANIBM010000005">
    <property type="protein sequence ID" value="MCQ8180814.1"/>
    <property type="molecule type" value="Genomic_DNA"/>
</dbReference>
<dbReference type="InterPro" id="IPR025288">
    <property type="entry name" value="DUF4080"/>
</dbReference>
<evidence type="ECO:0000259" key="6">
    <source>
        <dbReference type="PROSITE" id="PS51332"/>
    </source>
</evidence>
<dbReference type="Gene3D" id="3.80.30.20">
    <property type="entry name" value="tm_1862 like domain"/>
    <property type="match status" value="1"/>
</dbReference>
<feature type="domain" description="Radical SAM core" evidence="7">
    <location>
        <begin position="159"/>
        <end position="394"/>
    </location>
</feature>
<proteinExistence type="predicted"/>
<keyword evidence="5" id="KW-0411">Iron-sulfur</keyword>
<keyword evidence="3" id="KW-0479">Metal-binding</keyword>
<dbReference type="Pfam" id="PF13311">
    <property type="entry name" value="DUF4080"/>
    <property type="match status" value="1"/>
</dbReference>
<comment type="cofactor">
    <cofactor evidence="1">
        <name>[4Fe-4S] cluster</name>
        <dbReference type="ChEBI" id="CHEBI:49883"/>
    </cofactor>
</comment>
<keyword evidence="9" id="KW-1185">Reference proteome</keyword>
<dbReference type="RefSeq" id="WP_256610165.1">
    <property type="nucleotide sequence ID" value="NZ_JANIBM010000005.1"/>
</dbReference>
<gene>
    <name evidence="8" type="ORF">NP603_06825</name>
</gene>
<dbReference type="InterPro" id="IPR058240">
    <property type="entry name" value="rSAM_sf"/>
</dbReference>
<dbReference type="InterPro" id="IPR051198">
    <property type="entry name" value="BchE-like"/>
</dbReference>
<organism evidence="8 9">
    <name type="scientific">Methylomonas aurea</name>
    <dbReference type="NCBI Taxonomy" id="2952224"/>
    <lineage>
        <taxon>Bacteria</taxon>
        <taxon>Pseudomonadati</taxon>
        <taxon>Pseudomonadota</taxon>
        <taxon>Gammaproteobacteria</taxon>
        <taxon>Methylococcales</taxon>
        <taxon>Methylococcaceae</taxon>
        <taxon>Methylomonas</taxon>
    </lineage>
</organism>